<dbReference type="Pfam" id="PF13354">
    <property type="entry name" value="Beta-lactamase2"/>
    <property type="match status" value="1"/>
</dbReference>
<dbReference type="PROSITE" id="PS51257">
    <property type="entry name" value="PROKAR_LIPOPROTEIN"/>
    <property type="match status" value="1"/>
</dbReference>
<proteinExistence type="inferred from homology"/>
<dbReference type="GO" id="GO:0046677">
    <property type="term" value="P:response to antibiotic"/>
    <property type="evidence" value="ECO:0007669"/>
    <property type="project" value="InterPro"/>
</dbReference>
<dbReference type="OrthoDB" id="9784149at2"/>
<comment type="catalytic activity">
    <reaction evidence="1">
        <text>a beta-lactam + H2O = a substituted beta-amino acid</text>
        <dbReference type="Rhea" id="RHEA:20401"/>
        <dbReference type="ChEBI" id="CHEBI:15377"/>
        <dbReference type="ChEBI" id="CHEBI:35627"/>
        <dbReference type="ChEBI" id="CHEBI:140347"/>
        <dbReference type="EC" id="3.5.2.6"/>
    </reaction>
</comment>
<sequence>MPTRRHVHHSALWAIAGLAGCQAFARSPSGLAADLQALERQANGRLGVQVVDTGTGREAGYRADERFMMLSSHKLLAAGLVLYRHDQRQDSLARRIRFTRADLVSHSPVTERHVGGQGMTLAELCHATLTTSDNTAANLIHDSYGGPQGLTRFLRGLGDDITRLDRRETALNVPQAGEPLDSTSPRAITRSMGKLVLGYVLTPASRRQLQDWLVANTTGGRRLRAGLPTGWRVGDKTGTAEVGANDIGVAWPPGRAPLLLSVYLEAPPTAARDEAIATAARLAVAALA</sequence>
<evidence type="ECO:0000256" key="3">
    <source>
        <dbReference type="ARBA" id="ARBA00012865"/>
    </source>
</evidence>
<feature type="domain" description="Beta-lactamase class A catalytic" evidence="4">
    <location>
        <begin position="47"/>
        <end position="263"/>
    </location>
</feature>
<dbReference type="InterPro" id="IPR045155">
    <property type="entry name" value="Beta-lactam_cat"/>
</dbReference>
<dbReference type="InterPro" id="IPR000871">
    <property type="entry name" value="Beta-lactam_class-A"/>
</dbReference>
<dbReference type="GO" id="GO:0008800">
    <property type="term" value="F:beta-lactamase activity"/>
    <property type="evidence" value="ECO:0007669"/>
    <property type="project" value="UniProtKB-EC"/>
</dbReference>
<name>A0A1Y0EPD6_9BURK</name>
<dbReference type="RefSeq" id="WP_087281401.1">
    <property type="nucleotide sequence ID" value="NZ_CP021455.1"/>
</dbReference>
<evidence type="ECO:0000259" key="4">
    <source>
        <dbReference type="Pfam" id="PF13354"/>
    </source>
</evidence>
<comment type="similarity">
    <text evidence="2">Belongs to the class-A beta-lactamase family.</text>
</comment>
<dbReference type="PANTHER" id="PTHR35333">
    <property type="entry name" value="BETA-LACTAMASE"/>
    <property type="match status" value="1"/>
</dbReference>
<dbReference type="SUPFAM" id="SSF56601">
    <property type="entry name" value="beta-lactamase/transpeptidase-like"/>
    <property type="match status" value="1"/>
</dbReference>
<dbReference type="NCBIfam" id="NF033103">
    <property type="entry name" value="bla_class_A"/>
    <property type="match status" value="1"/>
</dbReference>
<dbReference type="Gene3D" id="3.40.710.10">
    <property type="entry name" value="DD-peptidase/beta-lactamase superfamily"/>
    <property type="match status" value="1"/>
</dbReference>
<evidence type="ECO:0000313" key="5">
    <source>
        <dbReference type="EMBL" id="ARU05338.1"/>
    </source>
</evidence>
<protein>
    <recommendedName>
        <fullName evidence="3">beta-lactamase</fullName>
        <ecNumber evidence="3">3.5.2.6</ecNumber>
    </recommendedName>
</protein>
<dbReference type="Proteomes" id="UP000196138">
    <property type="component" value="Chromosome"/>
</dbReference>
<dbReference type="KEGG" id="cser:CCO03_12170"/>
<keyword evidence="6" id="KW-1185">Reference proteome</keyword>
<dbReference type="AlphaFoldDB" id="A0A1Y0EPD6"/>
<evidence type="ECO:0000256" key="1">
    <source>
        <dbReference type="ARBA" id="ARBA00001526"/>
    </source>
</evidence>
<dbReference type="GO" id="GO:0030655">
    <property type="term" value="P:beta-lactam antibiotic catabolic process"/>
    <property type="evidence" value="ECO:0007669"/>
    <property type="project" value="InterPro"/>
</dbReference>
<dbReference type="InterPro" id="IPR012338">
    <property type="entry name" value="Beta-lactam/transpept-like"/>
</dbReference>
<dbReference type="PRINTS" id="PR00118">
    <property type="entry name" value="BLACTAMASEA"/>
</dbReference>
<dbReference type="PANTHER" id="PTHR35333:SF3">
    <property type="entry name" value="BETA-LACTAMASE-TYPE TRANSPEPTIDASE FOLD CONTAINING PROTEIN"/>
    <property type="match status" value="1"/>
</dbReference>
<dbReference type="EC" id="3.5.2.6" evidence="3"/>
<evidence type="ECO:0000313" key="6">
    <source>
        <dbReference type="Proteomes" id="UP000196138"/>
    </source>
</evidence>
<accession>A0A1Y0EPD6</accession>
<gene>
    <name evidence="5" type="ORF">CCO03_12170</name>
</gene>
<reference evidence="5 6" key="1">
    <citation type="submission" date="2017-05" db="EMBL/GenBank/DDBJ databases">
        <authorList>
            <person name="Song R."/>
            <person name="Chenine A.L."/>
            <person name="Ruprecht R.M."/>
        </authorList>
    </citation>
    <scope>NUCLEOTIDE SEQUENCE [LARGE SCALE GENOMIC DNA]</scope>
    <source>
        <strain evidence="5 6">DSM 26136</strain>
    </source>
</reference>
<evidence type="ECO:0000256" key="2">
    <source>
        <dbReference type="ARBA" id="ARBA00009009"/>
    </source>
</evidence>
<organism evidence="5 6">
    <name type="scientific">Comamonas serinivorans</name>
    <dbReference type="NCBI Taxonomy" id="1082851"/>
    <lineage>
        <taxon>Bacteria</taxon>
        <taxon>Pseudomonadati</taxon>
        <taxon>Pseudomonadota</taxon>
        <taxon>Betaproteobacteria</taxon>
        <taxon>Burkholderiales</taxon>
        <taxon>Comamonadaceae</taxon>
        <taxon>Comamonas</taxon>
    </lineage>
</organism>
<dbReference type="EMBL" id="CP021455">
    <property type="protein sequence ID" value="ARU05338.1"/>
    <property type="molecule type" value="Genomic_DNA"/>
</dbReference>